<comment type="caution">
    <text evidence="1">The sequence shown here is derived from an EMBL/GenBank/DDBJ whole genome shotgun (WGS) entry which is preliminary data.</text>
</comment>
<proteinExistence type="predicted"/>
<dbReference type="EMBL" id="JACDUR010000002">
    <property type="protein sequence ID" value="MBA2890705.1"/>
    <property type="molecule type" value="Genomic_DNA"/>
</dbReference>
<sequence length="511" mass="55869">MRGIKQGFKQVNAPDDLLVDSIARLVLPSARGHRYASDDLARALFSVVSDAAPAGEALDVLSAAGPRLWIELDAAMRPWLFEYGDPRITRAPAVHEMSNPLAVALAACSTDGRVREKAVGHPLMISDARLASVLAVRAVDWAPAVQRKALKVLSEVLARPDAAVLEAVVPVTVRLADRRRADEAVKLIRQALLRADDETLSAVRRCEDLRGRRFAFEVSLAGGRMDERQLADAALGESDTVSRARCAEALAERAIVDNRPELVEELLGAGSARVRVQAMTTLVRLGRAEAGPRFLADSASMTRLIAQWAVRQAGDDPAERYRRQLASPPGLGARGLLAGLGDCGSTADADLVLPYLRDPRPRVRAEAVRTLRRLGAQTDLSGLLEDPAPVVVRHVVDAVRAAGPGVPVERLWVLLGPDRPSHVRQAAHRLLVARDVWTRIRADLSLATDEDEVLRRRARTDLDVWRVRDSATTYQRCSDEQRIGLLDLLERAEPAVEERTARALRWRLSGS</sequence>
<dbReference type="SUPFAM" id="SSF48371">
    <property type="entry name" value="ARM repeat"/>
    <property type="match status" value="1"/>
</dbReference>
<dbReference type="InterPro" id="IPR011989">
    <property type="entry name" value="ARM-like"/>
</dbReference>
<dbReference type="Gene3D" id="1.25.10.10">
    <property type="entry name" value="Leucine-rich Repeat Variant"/>
    <property type="match status" value="1"/>
</dbReference>
<gene>
    <name evidence="1" type="ORF">HNR30_002046</name>
</gene>
<dbReference type="Proteomes" id="UP000530928">
    <property type="component" value="Unassembled WGS sequence"/>
</dbReference>
<accession>A0A7W0CGU2</accession>
<protein>
    <recommendedName>
        <fullName evidence="3">HEAT repeat domain-containing protein</fullName>
    </recommendedName>
</protein>
<dbReference type="AlphaFoldDB" id="A0A7W0CGU2"/>
<reference evidence="1 2" key="1">
    <citation type="submission" date="2020-07" db="EMBL/GenBank/DDBJ databases">
        <title>Genomic Encyclopedia of Type Strains, Phase IV (KMG-IV): sequencing the most valuable type-strain genomes for metagenomic binning, comparative biology and taxonomic classification.</title>
        <authorList>
            <person name="Goeker M."/>
        </authorList>
    </citation>
    <scope>NUCLEOTIDE SEQUENCE [LARGE SCALE GENOMIC DNA]</scope>
    <source>
        <strain evidence="1 2">DSM 45533</strain>
    </source>
</reference>
<organism evidence="1 2">
    <name type="scientific">Nonomuraea soli</name>
    <dbReference type="NCBI Taxonomy" id="1032476"/>
    <lineage>
        <taxon>Bacteria</taxon>
        <taxon>Bacillati</taxon>
        <taxon>Actinomycetota</taxon>
        <taxon>Actinomycetes</taxon>
        <taxon>Streptosporangiales</taxon>
        <taxon>Streptosporangiaceae</taxon>
        <taxon>Nonomuraea</taxon>
    </lineage>
</organism>
<name>A0A7W0CGU2_9ACTN</name>
<evidence type="ECO:0000313" key="1">
    <source>
        <dbReference type="EMBL" id="MBA2890705.1"/>
    </source>
</evidence>
<dbReference type="RefSeq" id="WP_181609497.1">
    <property type="nucleotide sequence ID" value="NZ_BAABAM010000006.1"/>
</dbReference>
<evidence type="ECO:0000313" key="2">
    <source>
        <dbReference type="Proteomes" id="UP000530928"/>
    </source>
</evidence>
<dbReference type="InterPro" id="IPR016024">
    <property type="entry name" value="ARM-type_fold"/>
</dbReference>
<keyword evidence="2" id="KW-1185">Reference proteome</keyword>
<evidence type="ECO:0008006" key="3">
    <source>
        <dbReference type="Google" id="ProtNLM"/>
    </source>
</evidence>